<feature type="transmembrane region" description="Helical" evidence="6">
    <location>
        <begin position="428"/>
        <end position="448"/>
    </location>
</feature>
<feature type="transmembrane region" description="Helical" evidence="6">
    <location>
        <begin position="142"/>
        <end position="162"/>
    </location>
</feature>
<evidence type="ECO:0000256" key="4">
    <source>
        <dbReference type="ARBA" id="ARBA00022989"/>
    </source>
</evidence>
<evidence type="ECO:0000256" key="7">
    <source>
        <dbReference type="SAM" id="SignalP"/>
    </source>
</evidence>
<dbReference type="InParanoid" id="A0A2R5GXL8"/>
<dbReference type="GO" id="GO:0012505">
    <property type="term" value="C:endomembrane system"/>
    <property type="evidence" value="ECO:0007669"/>
    <property type="project" value="UniProtKB-SubCell"/>
</dbReference>
<reference evidence="8 9" key="1">
    <citation type="submission" date="2017-12" db="EMBL/GenBank/DDBJ databases">
        <title>Sequencing, de novo assembly and annotation of complete genome of a new Thraustochytrid species, strain FCC1311.</title>
        <authorList>
            <person name="Sedici K."/>
            <person name="Godart F."/>
            <person name="Aiese Cigliano R."/>
            <person name="Sanseverino W."/>
            <person name="Barakat M."/>
            <person name="Ortet P."/>
            <person name="Marechal E."/>
            <person name="Cagnac O."/>
            <person name="Amato A."/>
        </authorList>
    </citation>
    <scope>NUCLEOTIDE SEQUENCE [LARGE SCALE GENOMIC DNA]</scope>
</reference>
<keyword evidence="4 6" id="KW-1133">Transmembrane helix</keyword>
<keyword evidence="2" id="KW-0813">Transport</keyword>
<evidence type="ECO:0000313" key="9">
    <source>
        <dbReference type="Proteomes" id="UP000241890"/>
    </source>
</evidence>
<dbReference type="PANTHER" id="PTHR23510:SF3">
    <property type="entry name" value="MAJOR FACILITATOR SUPERFAMILY DOMAIN-CONTAINING PROTEIN 8"/>
    <property type="match status" value="1"/>
</dbReference>
<proteinExistence type="predicted"/>
<feature type="signal peptide" evidence="7">
    <location>
        <begin position="1"/>
        <end position="24"/>
    </location>
</feature>
<evidence type="ECO:0000256" key="1">
    <source>
        <dbReference type="ARBA" id="ARBA00004127"/>
    </source>
</evidence>
<evidence type="ECO:0000313" key="8">
    <source>
        <dbReference type="EMBL" id="GBG35069.1"/>
    </source>
</evidence>
<protein>
    <submittedName>
        <fullName evidence="8">Uncharacterized protein</fullName>
    </submittedName>
</protein>
<gene>
    <name evidence="8" type="ORF">FCC1311_112922</name>
</gene>
<feature type="transmembrane region" description="Helical" evidence="6">
    <location>
        <begin position="361"/>
        <end position="382"/>
    </location>
</feature>
<feature type="transmembrane region" description="Helical" evidence="6">
    <location>
        <begin position="110"/>
        <end position="130"/>
    </location>
</feature>
<dbReference type="OrthoDB" id="432421at2759"/>
<keyword evidence="3 6" id="KW-0812">Transmembrane</keyword>
<dbReference type="InterPro" id="IPR011701">
    <property type="entry name" value="MFS"/>
</dbReference>
<dbReference type="InterPro" id="IPR036259">
    <property type="entry name" value="MFS_trans_sf"/>
</dbReference>
<comment type="subcellular location">
    <subcellularLocation>
        <location evidence="1">Endomembrane system</location>
        <topology evidence="1">Multi-pass membrane protein</topology>
    </subcellularLocation>
</comment>
<feature type="transmembrane region" description="Helical" evidence="6">
    <location>
        <begin position="307"/>
        <end position="325"/>
    </location>
</feature>
<keyword evidence="7" id="KW-0732">Signal</keyword>
<feature type="transmembrane region" description="Helical" evidence="6">
    <location>
        <begin position="48"/>
        <end position="70"/>
    </location>
</feature>
<feature type="transmembrane region" description="Helical" evidence="6">
    <location>
        <begin position="403"/>
        <end position="422"/>
    </location>
</feature>
<dbReference type="Proteomes" id="UP000241890">
    <property type="component" value="Unassembled WGS sequence"/>
</dbReference>
<keyword evidence="5 6" id="KW-0472">Membrane</keyword>
<evidence type="ECO:0000256" key="5">
    <source>
        <dbReference type="ARBA" id="ARBA00023136"/>
    </source>
</evidence>
<evidence type="ECO:0000256" key="2">
    <source>
        <dbReference type="ARBA" id="ARBA00022448"/>
    </source>
</evidence>
<dbReference type="InterPro" id="IPR051068">
    <property type="entry name" value="MFS_Domain-Containing_Protein"/>
</dbReference>
<feature type="transmembrane region" description="Helical" evidence="6">
    <location>
        <begin position="168"/>
        <end position="193"/>
    </location>
</feature>
<feature type="transmembrane region" description="Helical" evidence="6">
    <location>
        <begin position="337"/>
        <end position="355"/>
    </location>
</feature>
<dbReference type="SUPFAM" id="SSF103473">
    <property type="entry name" value="MFS general substrate transporter"/>
    <property type="match status" value="1"/>
</dbReference>
<keyword evidence="9" id="KW-1185">Reference proteome</keyword>
<dbReference type="AlphaFoldDB" id="A0A2R5GXL8"/>
<dbReference type="PANTHER" id="PTHR23510">
    <property type="entry name" value="INNER MEMBRANE TRANSPORT PROTEIN YAJR"/>
    <property type="match status" value="1"/>
</dbReference>
<dbReference type="Gene3D" id="1.20.1250.20">
    <property type="entry name" value="MFS general substrate transporter like domains"/>
    <property type="match status" value="1"/>
</dbReference>
<feature type="transmembrane region" description="Helical" evidence="6">
    <location>
        <begin position="82"/>
        <end position="104"/>
    </location>
</feature>
<dbReference type="GO" id="GO:0022857">
    <property type="term" value="F:transmembrane transporter activity"/>
    <property type="evidence" value="ECO:0007669"/>
    <property type="project" value="InterPro"/>
</dbReference>
<feature type="chain" id="PRO_5015329285" evidence="7">
    <location>
        <begin position="25"/>
        <end position="474"/>
    </location>
</feature>
<dbReference type="Pfam" id="PF07690">
    <property type="entry name" value="MFS_1"/>
    <property type="match status" value="1"/>
</dbReference>
<accession>A0A2R5GXL8</accession>
<evidence type="ECO:0000256" key="3">
    <source>
        <dbReference type="ARBA" id="ARBA00022692"/>
    </source>
</evidence>
<comment type="caution">
    <text evidence="8">The sequence shown here is derived from an EMBL/GenBank/DDBJ whole genome shotgun (WGS) entry which is preliminary data.</text>
</comment>
<sequence length="474" mass="50746">MSGLASQKHFRSFCCVWLLQVTDALDSSLVSPSMSAYITSMGGTRSTYGYAVALLAVGNIVGLPVWGILADQVSFAIAFRGSLIFGIVGAALYSLAGLVGALWMIPLSRFVLGISTGVISANMAFAGAAAQGQQSKVSGVTVLVYNVTTVVAPALGSLLTILPQKGTALSSFTYCGYLLMLFNVFSLTINLMYFTEPEREEASVEEAEAGHVQEDGAIASEENSLEESLLPSPDRPAPQPKSIPGKVCAGVGMFFQELKSMVCVLKETGAWVSFVTSSQNAFNQMVVLWGLPIVTEDYFGWGQRRNGFLLMGTSLVGIMCLPIVLRNLDHWSDRCVFVSFQQFVGLSLLLFTTFAGCTHHVLTPVLLCFILGCWGFGTFGQVPGNMGLFSKLLGKRKQGKFQAVLFMVMNFSRSMAGLLIGASDGPGGTCYMFATALGLWALQFAAYLPMFKNFHPDLLAGSAPATRVNPDNAN</sequence>
<organism evidence="8 9">
    <name type="scientific">Hondaea fermentalgiana</name>
    <dbReference type="NCBI Taxonomy" id="2315210"/>
    <lineage>
        <taxon>Eukaryota</taxon>
        <taxon>Sar</taxon>
        <taxon>Stramenopiles</taxon>
        <taxon>Bigyra</taxon>
        <taxon>Labyrinthulomycetes</taxon>
        <taxon>Thraustochytrida</taxon>
        <taxon>Thraustochytriidae</taxon>
        <taxon>Hondaea</taxon>
    </lineage>
</organism>
<evidence type="ECO:0000256" key="6">
    <source>
        <dbReference type="SAM" id="Phobius"/>
    </source>
</evidence>
<dbReference type="EMBL" id="BEYU01000276">
    <property type="protein sequence ID" value="GBG35069.1"/>
    <property type="molecule type" value="Genomic_DNA"/>
</dbReference>
<name>A0A2R5GXL8_9STRA</name>
<dbReference type="CDD" id="cd06174">
    <property type="entry name" value="MFS"/>
    <property type="match status" value="1"/>
</dbReference>